<gene>
    <name evidence="2" type="ORF">SAMN04488074_110170</name>
</gene>
<dbReference type="Proteomes" id="UP000199682">
    <property type="component" value="Unassembled WGS sequence"/>
</dbReference>
<name>A0A1G9J8T9_9PSEU</name>
<protein>
    <recommendedName>
        <fullName evidence="4">Secreted protein</fullName>
    </recommendedName>
</protein>
<reference evidence="3" key="1">
    <citation type="submission" date="2016-10" db="EMBL/GenBank/DDBJ databases">
        <authorList>
            <person name="Varghese N."/>
            <person name="Submissions S."/>
        </authorList>
    </citation>
    <scope>NUCLEOTIDE SEQUENCE [LARGE SCALE GENOMIC DNA]</scope>
    <source>
        <strain evidence="3">DSM 44796</strain>
    </source>
</reference>
<dbReference type="AlphaFoldDB" id="A0A1G9J8T9"/>
<proteinExistence type="predicted"/>
<dbReference type="EMBL" id="FNET01000010">
    <property type="protein sequence ID" value="SDL33702.1"/>
    <property type="molecule type" value="Genomic_DNA"/>
</dbReference>
<evidence type="ECO:0000313" key="3">
    <source>
        <dbReference type="Proteomes" id="UP000199682"/>
    </source>
</evidence>
<evidence type="ECO:0008006" key="4">
    <source>
        <dbReference type="Google" id="ProtNLM"/>
    </source>
</evidence>
<feature type="chain" id="PRO_5011758896" description="Secreted protein" evidence="1">
    <location>
        <begin position="49"/>
        <end position="247"/>
    </location>
</feature>
<evidence type="ECO:0000256" key="1">
    <source>
        <dbReference type="SAM" id="SignalP"/>
    </source>
</evidence>
<organism evidence="2 3">
    <name type="scientific">Lentzea albidocapillata subsp. violacea</name>
    <dbReference type="NCBI Taxonomy" id="128104"/>
    <lineage>
        <taxon>Bacteria</taxon>
        <taxon>Bacillati</taxon>
        <taxon>Actinomycetota</taxon>
        <taxon>Actinomycetes</taxon>
        <taxon>Pseudonocardiales</taxon>
        <taxon>Pseudonocardiaceae</taxon>
        <taxon>Lentzea</taxon>
    </lineage>
</organism>
<evidence type="ECO:0000313" key="2">
    <source>
        <dbReference type="EMBL" id="SDL33702.1"/>
    </source>
</evidence>
<feature type="signal peptide" evidence="1">
    <location>
        <begin position="1"/>
        <end position="48"/>
    </location>
</feature>
<keyword evidence="1" id="KW-0732">Signal</keyword>
<sequence>MKGWAVISATQHNHYRAVGTKAMRKMRKTSIAGAVVALTFVTAGTGLAANPPGTASSGSADFAKAGQTFKVAPLAVCDVNPDVAGTVTGSSPAVSRTGLKIGETSSTCTTEVVNPDEFLTRTKSVAKGAGFDLSALAGLSGGNRGPRLKIAEWTVNCDADEKGTQAGWQLKGMSGWTGLPQQLPSGYVHDVKANNGTVLAKAKFTDTVFPVPNDGSLSMTLLKITFEPSSGYTGSITVGSVACSPTP</sequence>
<accession>A0A1G9J8T9</accession>